<dbReference type="PANTHER" id="PTHR10177">
    <property type="entry name" value="CYCLINS"/>
    <property type="match status" value="1"/>
</dbReference>
<dbReference type="AlphaFoldDB" id="A0A5B6X4G8"/>
<dbReference type="SMART" id="SM01332">
    <property type="entry name" value="Cyclin_C"/>
    <property type="match status" value="1"/>
</dbReference>
<dbReference type="SMART" id="SM00385">
    <property type="entry name" value="CYCLIN"/>
    <property type="match status" value="1"/>
</dbReference>
<dbReference type="Gene3D" id="1.10.472.10">
    <property type="entry name" value="Cyclin-like"/>
    <property type="match status" value="2"/>
</dbReference>
<dbReference type="PROSITE" id="PS00292">
    <property type="entry name" value="CYCLINS"/>
    <property type="match status" value="1"/>
</dbReference>
<keyword evidence="4" id="KW-0131">Cell cycle</keyword>
<dbReference type="InterPro" id="IPR013763">
    <property type="entry name" value="Cyclin-like_dom"/>
</dbReference>
<reference evidence="8" key="1">
    <citation type="submission" date="2019-08" db="EMBL/GenBank/DDBJ databases">
        <authorList>
            <person name="Liu F."/>
        </authorList>
    </citation>
    <scope>NUCLEOTIDE SEQUENCE [LARGE SCALE GENOMIC DNA]</scope>
    <source>
        <strain evidence="8">PA1801</strain>
        <tissue evidence="8">Leaf</tissue>
    </source>
</reference>
<accession>A0A5B6X4G8</accession>
<keyword evidence="2" id="KW-0132">Cell division</keyword>
<evidence type="ECO:0000313" key="8">
    <source>
        <dbReference type="EMBL" id="KAA3488738.1"/>
    </source>
</evidence>
<name>A0A5B6X4G8_9ROSI</name>
<comment type="similarity">
    <text evidence="1">Belongs to the cyclin family. Cyclin D subfamily.</text>
</comment>
<dbReference type="OrthoDB" id="306099at2759"/>
<feature type="domain" description="Cyclin-like" evidence="6">
    <location>
        <begin position="122"/>
        <end position="208"/>
    </location>
</feature>
<dbReference type="InterPro" id="IPR006671">
    <property type="entry name" value="Cyclin_N"/>
</dbReference>
<dbReference type="Proteomes" id="UP000325315">
    <property type="component" value="Unassembled WGS sequence"/>
</dbReference>
<dbReference type="InterPro" id="IPR048258">
    <property type="entry name" value="Cyclins_cyclin-box"/>
</dbReference>
<evidence type="ECO:0000256" key="3">
    <source>
        <dbReference type="ARBA" id="ARBA00023127"/>
    </source>
</evidence>
<comment type="caution">
    <text evidence="8">The sequence shown here is derived from an EMBL/GenBank/DDBJ whole genome shotgun (WGS) entry which is preliminary data.</text>
</comment>
<dbReference type="CDD" id="cd20544">
    <property type="entry name" value="CYCLIN_AtCycD-like_rpt2"/>
    <property type="match status" value="1"/>
</dbReference>
<dbReference type="EMBL" id="SMMG02000001">
    <property type="protein sequence ID" value="KAA3488738.1"/>
    <property type="molecule type" value="Genomic_DNA"/>
</dbReference>
<evidence type="ECO:0000259" key="6">
    <source>
        <dbReference type="SMART" id="SM00385"/>
    </source>
</evidence>
<dbReference type="CDD" id="cd20543">
    <property type="entry name" value="CYCLIN_AtCycD-like_rpt1"/>
    <property type="match status" value="1"/>
</dbReference>
<dbReference type="InterPro" id="IPR039361">
    <property type="entry name" value="Cyclin"/>
</dbReference>
<dbReference type="FunFam" id="1.10.472.10:FF:000069">
    <property type="entry name" value="Cyclin-D5-1"/>
    <property type="match status" value="1"/>
</dbReference>
<proteinExistence type="inferred from homology"/>
<evidence type="ECO:0000256" key="1">
    <source>
        <dbReference type="ARBA" id="ARBA00009065"/>
    </source>
</evidence>
<dbReference type="Pfam" id="PF00134">
    <property type="entry name" value="Cyclin_N"/>
    <property type="match status" value="1"/>
</dbReference>
<evidence type="ECO:0000256" key="2">
    <source>
        <dbReference type="ARBA" id="ARBA00022618"/>
    </source>
</evidence>
<evidence type="ECO:0000256" key="5">
    <source>
        <dbReference type="RuleBase" id="RU000383"/>
    </source>
</evidence>
<sequence length="372" mass="42506">MTIFPKVINPKRRIGFKDDSEDIAQQAKPIGEDLSGKKELRKVCKEMICKMEGDASSCSLLCLENETFLKQKEESTDEHYIAEYDEERVQMLFDREMSFGFKKSEPLVLCNYLKYARSEAITWILKTRAAFGFRCQTAYLSMIYFDRFLSIKSIASEKSWAIQLLSIACLSLAAKMEEINVPPLSLFQTEEFNFESKTIQRMELLVLNTLEWRLSSATPFAFLNFFIKKMCKISPPDHFISITVQLIFLALKEINLTEHRPSVVAVAAILRTLNKKLTRKALECTMNSLSCEFLEIEDVFRCYNLMQKLDTSEELNIPKSENATHSSAIDAVNDCSSSGTVCAKRKRLAFNKNVSNSDQVTNEKRLSAGKMP</sequence>
<dbReference type="GO" id="GO:0051301">
    <property type="term" value="P:cell division"/>
    <property type="evidence" value="ECO:0007669"/>
    <property type="project" value="UniProtKB-KW"/>
</dbReference>
<evidence type="ECO:0000259" key="7">
    <source>
        <dbReference type="SMART" id="SM01332"/>
    </source>
</evidence>
<dbReference type="SUPFAM" id="SSF47954">
    <property type="entry name" value="Cyclin-like"/>
    <property type="match status" value="2"/>
</dbReference>
<feature type="domain" description="Cyclin C-terminal" evidence="7">
    <location>
        <begin position="217"/>
        <end position="344"/>
    </location>
</feature>
<keyword evidence="9" id="KW-1185">Reference proteome</keyword>
<evidence type="ECO:0000256" key="4">
    <source>
        <dbReference type="ARBA" id="ARBA00023306"/>
    </source>
</evidence>
<dbReference type="InterPro" id="IPR004367">
    <property type="entry name" value="Cyclin_C-dom"/>
</dbReference>
<evidence type="ECO:0000313" key="9">
    <source>
        <dbReference type="Proteomes" id="UP000325315"/>
    </source>
</evidence>
<protein>
    <submittedName>
        <fullName evidence="8">Cyclin-D1-1-like</fullName>
    </submittedName>
</protein>
<dbReference type="InterPro" id="IPR036915">
    <property type="entry name" value="Cyclin-like_sf"/>
</dbReference>
<gene>
    <name evidence="8" type="ORF">EPI10_032453</name>
</gene>
<organism evidence="8 9">
    <name type="scientific">Gossypium australe</name>
    <dbReference type="NCBI Taxonomy" id="47621"/>
    <lineage>
        <taxon>Eukaryota</taxon>
        <taxon>Viridiplantae</taxon>
        <taxon>Streptophyta</taxon>
        <taxon>Embryophyta</taxon>
        <taxon>Tracheophyta</taxon>
        <taxon>Spermatophyta</taxon>
        <taxon>Magnoliopsida</taxon>
        <taxon>eudicotyledons</taxon>
        <taxon>Gunneridae</taxon>
        <taxon>Pentapetalae</taxon>
        <taxon>rosids</taxon>
        <taxon>malvids</taxon>
        <taxon>Malvales</taxon>
        <taxon>Malvaceae</taxon>
        <taxon>Malvoideae</taxon>
        <taxon>Gossypium</taxon>
    </lineage>
</organism>
<keyword evidence="3 5" id="KW-0195">Cyclin</keyword>
<dbReference type="Pfam" id="PF02984">
    <property type="entry name" value="Cyclin_C"/>
    <property type="match status" value="1"/>
</dbReference>